<evidence type="ECO:0000256" key="4">
    <source>
        <dbReference type="ARBA" id="ARBA00022927"/>
    </source>
</evidence>
<comment type="caution">
    <text evidence="13">The sequence shown here is derived from an EMBL/GenBank/DDBJ whole genome shotgun (WGS) entry which is preliminary data.</text>
</comment>
<evidence type="ECO:0000259" key="10">
    <source>
        <dbReference type="Pfam" id="PF10487"/>
    </source>
</evidence>
<evidence type="ECO:0000256" key="5">
    <source>
        <dbReference type="ARBA" id="ARBA00023010"/>
    </source>
</evidence>
<comment type="similarity">
    <text evidence="8">Belongs to the Nup188 family.</text>
</comment>
<dbReference type="EMBL" id="BSXN01000377">
    <property type="protein sequence ID" value="GME68309.1"/>
    <property type="molecule type" value="Genomic_DNA"/>
</dbReference>
<evidence type="ECO:0000256" key="8">
    <source>
        <dbReference type="ARBA" id="ARBA00038387"/>
    </source>
</evidence>
<sequence length="1648" mass="187312">MRTSDSINNGSINSKIKNNDKLSSISKLSNNIISNANEIVSSLIKSLKTCIEFMERLQNDINSNFESSLLIPLTSSASSTSLSLTTTSNSSKDTPLPNIILNLIISEYSTFLMDILHLLSYLILKNPNHLDTSLISNWFDLMVSLNFCSKLSRFFPDSKTKLHTIESLSSLISILVLNLDDNLLDFSDYDTTILNSRSLTNDGKTLRLITDDLLSLTNPNSTNLSVTNSMVFYAWSILLHRKHVLLSDLDPSNSVYTKFLQDFNGDLNDLRNFYEVCALTASNFGIVPSLKICHDVLSYDEIYTAILGSFVINFIPYVVMNDNIAKALNEILTDCPTSILKRYFENPATDEILTVVRAKLPISLKTFIRLVSINSNLAVEEFKEFQSYMEILKEDEFYFKYKIDDEIPELIKLVEDLDISPPYESNNELSLLLKKGTKGQIIGSTGISDENETIISNTNIVTNKADETNMDISNIRNNTVNFSTSRPQFNKNTSASSLSSIKKSNDSLGNNFASLKKGATNENIIDPTKSKDLSDSQLIVVFLYKYNGWALLGRILKNLSKSFDAKDGDKMELAVEIIRLLNTIVSNIDIETVSEIFKVMSIYIEDYTDVLEVIFRILEQSTHARSTVMIKECLDFLSSLSGTKLSFRVWSYLYQSSLIGFKVDSSTSVNTILGSVEIVDGKFDFTISLLKLTDNLINNSLTLEETVSSKLMSEVLDKLTSQIIHIFENFLHWRFVNDYERYQIGSYSVNIFNKFLIYLYGIDSSNLPENKVTKVFKASVDRITATFLIPDVNDCRSTKPIIYLIEKLSSPAINVINQCGFYTNDLTGYWYEKWCSIAFEFASTLISIRPHYQATIPSVFEMKLFSLTPNLVQIYSNNFNMSRPILRLLTCLINGSWESEPPSLLTHLGRHHTDMLLSSMSTDLSNYLVSYDVKIALYDFFASTMQKNQEGLSIRFITGKDIKEWILEDKLKNKTNKLLKSTTEQNSTEINRFSLLKILKQNISLIPYYPNSVNLHLVDAIALAFNSWTTAKEEDNDQEFIQKLVSQMLNFPVLPASNSNYDDNMDVYKYIDYCYELNLISKIAEILSFYLFVSQNKKCTEMIFNVLRSKEFVESLTSKFRIFGYNYSLHRNLETKFKERFQSLSLSNFKRAPYFRKNRYGTNATYRLPLMDTLFESCMDDWSAIREEVVVASVNLQFVSAQISTAKSLGALITSYCKTSEGPIDTKYIQLSAELLTINDEEGIQDSMFEDIFHERIELAFLICFSFSKTSKSKINDKLLFSLFSSVSQLLSSTSISFTSKLLVRDETMYYRPLLRIVLLCLKAIKDDSLLLVEYSATFVDLFDYVISIPIRIMFSSIHNEVISNPNQEFDSSSLIAKQIDDISLILTISKEFLRLKFPNDIGKMISNSLSNNGTLKVIINIYTCSHLIKYNNEKIFAEMSLLFIYEFVSVKAIAEELIISGLFPALIESPTSILIRKGGIVPIPSNLKLHNLWSNGLLSIVLTLIGNFGEKILPEVCLFVTSFQRQFLTTIHYWLESNTPISTASIQETGQIILLAKTLHSMGGYDYMLRTNPSVESITLIPGLDTKGERLAFLQALNYLISHPRYLSLRVIPISIEQQNLLESDQKSNFTDNLLEEIKQLKQLLLD</sequence>
<dbReference type="GO" id="GO:0006405">
    <property type="term" value="P:RNA export from nucleus"/>
    <property type="evidence" value="ECO:0007669"/>
    <property type="project" value="TreeGrafter"/>
</dbReference>
<dbReference type="Proteomes" id="UP001165120">
    <property type="component" value="Unassembled WGS sequence"/>
</dbReference>
<dbReference type="GO" id="GO:0006606">
    <property type="term" value="P:protein import into nucleus"/>
    <property type="evidence" value="ECO:0007669"/>
    <property type="project" value="TreeGrafter"/>
</dbReference>
<dbReference type="Gene3D" id="1.25.10.70">
    <property type="match status" value="1"/>
</dbReference>
<feature type="domain" description="Nuclear pore protein Nup188 C-terminal" evidence="11">
    <location>
        <begin position="1283"/>
        <end position="1638"/>
    </location>
</feature>
<dbReference type="InterPro" id="IPR048883">
    <property type="entry name" value="Nup188_N-subdom_III"/>
</dbReference>
<dbReference type="PANTHER" id="PTHR31431:SF1">
    <property type="entry name" value="NUCLEOPORIN NUP188"/>
    <property type="match status" value="1"/>
</dbReference>
<keyword evidence="6" id="KW-0906">Nuclear pore complex</keyword>
<protein>
    <recommendedName>
        <fullName evidence="9">Nucleoporin NUP188</fullName>
    </recommendedName>
</protein>
<evidence type="ECO:0000313" key="13">
    <source>
        <dbReference type="EMBL" id="GME68309.1"/>
    </source>
</evidence>
<feature type="domain" description="Nucleoporin Nup188 N-terminal" evidence="10">
    <location>
        <begin position="28"/>
        <end position="399"/>
    </location>
</feature>
<keyword evidence="7" id="KW-0539">Nucleus</keyword>
<keyword evidence="2" id="KW-0813">Transport</keyword>
<reference evidence="13" key="1">
    <citation type="submission" date="2023-04" db="EMBL/GenBank/DDBJ databases">
        <title>Candida boidinii NBRC 10035.</title>
        <authorList>
            <person name="Ichikawa N."/>
            <person name="Sato H."/>
            <person name="Tonouchi N."/>
        </authorList>
    </citation>
    <scope>NUCLEOTIDE SEQUENCE</scope>
    <source>
        <strain evidence="13">NBRC 10035</strain>
    </source>
</reference>
<dbReference type="Pfam" id="PF21093">
    <property type="entry name" value="Nup188_N-subdom_III"/>
    <property type="match status" value="1"/>
</dbReference>
<accession>A0A9W6SY31</accession>
<keyword evidence="4" id="KW-0653">Protein transport</keyword>
<dbReference type="GO" id="GO:0051028">
    <property type="term" value="P:mRNA transport"/>
    <property type="evidence" value="ECO:0007669"/>
    <property type="project" value="UniProtKB-KW"/>
</dbReference>
<dbReference type="PANTHER" id="PTHR31431">
    <property type="entry name" value="NUCLEOPORIN NUP188 HOMOLOG"/>
    <property type="match status" value="1"/>
</dbReference>
<dbReference type="GO" id="GO:0017056">
    <property type="term" value="F:structural constituent of nuclear pore"/>
    <property type="evidence" value="ECO:0007669"/>
    <property type="project" value="InterPro"/>
</dbReference>
<evidence type="ECO:0000256" key="9">
    <source>
        <dbReference type="ARBA" id="ARBA00040174"/>
    </source>
</evidence>
<evidence type="ECO:0000259" key="11">
    <source>
        <dbReference type="Pfam" id="PF18378"/>
    </source>
</evidence>
<comment type="subcellular location">
    <subcellularLocation>
        <location evidence="1">Nucleus</location>
        <location evidence="1">Nuclear pore complex</location>
    </subcellularLocation>
</comment>
<dbReference type="Pfam" id="PF18378">
    <property type="entry name" value="Nup188_C"/>
    <property type="match status" value="1"/>
</dbReference>
<evidence type="ECO:0000313" key="14">
    <source>
        <dbReference type="Proteomes" id="UP001165120"/>
    </source>
</evidence>
<evidence type="ECO:0000256" key="2">
    <source>
        <dbReference type="ARBA" id="ARBA00022448"/>
    </source>
</evidence>
<dbReference type="Pfam" id="PF10487">
    <property type="entry name" value="Nup188_N"/>
    <property type="match status" value="1"/>
</dbReference>
<proteinExistence type="inferred from homology"/>
<organism evidence="13 14">
    <name type="scientific">Candida boidinii</name>
    <name type="common">Yeast</name>
    <dbReference type="NCBI Taxonomy" id="5477"/>
    <lineage>
        <taxon>Eukaryota</taxon>
        <taxon>Fungi</taxon>
        <taxon>Dikarya</taxon>
        <taxon>Ascomycota</taxon>
        <taxon>Saccharomycotina</taxon>
        <taxon>Pichiomycetes</taxon>
        <taxon>Pichiales</taxon>
        <taxon>Pichiaceae</taxon>
        <taxon>Ogataea</taxon>
        <taxon>Ogataea/Candida clade</taxon>
    </lineage>
</organism>
<gene>
    <name evidence="13" type="ORF">Cboi02_000155900</name>
</gene>
<feature type="domain" description="Nucleoporin Nup188 N-terminal subdomain III" evidence="12">
    <location>
        <begin position="540"/>
        <end position="960"/>
    </location>
</feature>
<name>A0A9W6SY31_CANBO</name>
<keyword evidence="5" id="KW-0811">Translocation</keyword>
<keyword evidence="3" id="KW-0509">mRNA transport</keyword>
<evidence type="ECO:0000256" key="3">
    <source>
        <dbReference type="ARBA" id="ARBA00022816"/>
    </source>
</evidence>
<dbReference type="GO" id="GO:0044611">
    <property type="term" value="C:nuclear pore inner ring"/>
    <property type="evidence" value="ECO:0007669"/>
    <property type="project" value="TreeGrafter"/>
</dbReference>
<evidence type="ECO:0000256" key="1">
    <source>
        <dbReference type="ARBA" id="ARBA00004567"/>
    </source>
</evidence>
<dbReference type="InterPro" id="IPR041634">
    <property type="entry name" value="Nup188_C"/>
</dbReference>
<dbReference type="InterPro" id="IPR044840">
    <property type="entry name" value="Nup188"/>
</dbReference>
<evidence type="ECO:0000256" key="6">
    <source>
        <dbReference type="ARBA" id="ARBA00023132"/>
    </source>
</evidence>
<dbReference type="InterPro" id="IPR018864">
    <property type="entry name" value="Nucleoporin_Nup188_N"/>
</dbReference>
<keyword evidence="14" id="KW-1185">Reference proteome</keyword>
<evidence type="ECO:0000259" key="12">
    <source>
        <dbReference type="Pfam" id="PF21093"/>
    </source>
</evidence>
<evidence type="ECO:0000256" key="7">
    <source>
        <dbReference type="ARBA" id="ARBA00023242"/>
    </source>
</evidence>